<keyword evidence="3" id="KW-0288">FMN</keyword>
<feature type="domain" description="Acyl-CoA dehydrogenase/oxidase N-terminal" evidence="15">
    <location>
        <begin position="18"/>
        <end position="106"/>
    </location>
</feature>
<keyword evidence="4" id="KW-0547">Nucleotide-binding</keyword>
<dbReference type="InterPro" id="IPR013107">
    <property type="entry name" value="Acyl-CoA_DH_C"/>
</dbReference>
<comment type="catalytic activity">
    <reaction evidence="11">
        <text>dibenzothiophene + FMNH2 + O2 = dibenzothiophene 5-oxide + FMN + H2O + H(+)</text>
        <dbReference type="Rhea" id="RHEA:49076"/>
        <dbReference type="ChEBI" id="CHEBI:15377"/>
        <dbReference type="ChEBI" id="CHEBI:15378"/>
        <dbReference type="ChEBI" id="CHEBI:15379"/>
        <dbReference type="ChEBI" id="CHEBI:23681"/>
        <dbReference type="ChEBI" id="CHEBI:23683"/>
        <dbReference type="ChEBI" id="CHEBI:57618"/>
        <dbReference type="ChEBI" id="CHEBI:58210"/>
    </reaction>
</comment>
<dbReference type="OrthoDB" id="571684at2"/>
<evidence type="ECO:0000256" key="9">
    <source>
        <dbReference type="ARBA" id="ARBA00034328"/>
    </source>
</evidence>
<evidence type="ECO:0000313" key="18">
    <source>
        <dbReference type="Proteomes" id="UP000232062"/>
    </source>
</evidence>
<dbReference type="PANTHER" id="PTHR43884">
    <property type="entry name" value="ACYL-COA DEHYDROGENASE"/>
    <property type="match status" value="1"/>
</dbReference>
<dbReference type="Gene3D" id="1.20.140.10">
    <property type="entry name" value="Butyryl-CoA Dehydrogenase, subunit A, domain 3"/>
    <property type="match status" value="1"/>
</dbReference>
<dbReference type="SUPFAM" id="SSF56645">
    <property type="entry name" value="Acyl-CoA dehydrogenase NM domain-like"/>
    <property type="match status" value="1"/>
</dbReference>
<evidence type="ECO:0000256" key="13">
    <source>
        <dbReference type="ARBA" id="ARBA00049456"/>
    </source>
</evidence>
<dbReference type="Gene3D" id="1.10.540.10">
    <property type="entry name" value="Acyl-CoA dehydrogenase/oxidase, N-terminal domain"/>
    <property type="match status" value="1"/>
</dbReference>
<evidence type="ECO:0000259" key="16">
    <source>
        <dbReference type="Pfam" id="PF08028"/>
    </source>
</evidence>
<comment type="catalytic activity">
    <reaction evidence="13">
        <text>dibenzothiophene + 2 FMNH2 + 2 O2 = dibenzothiophene 5,5-dioxide + 2 FMN + 2 H2O + 2 H(+)</text>
        <dbReference type="Rhea" id="RHEA:49072"/>
        <dbReference type="ChEBI" id="CHEBI:15377"/>
        <dbReference type="ChEBI" id="CHEBI:15378"/>
        <dbReference type="ChEBI" id="CHEBI:15379"/>
        <dbReference type="ChEBI" id="CHEBI:23681"/>
        <dbReference type="ChEBI" id="CHEBI:57618"/>
        <dbReference type="ChEBI" id="CHEBI:58210"/>
        <dbReference type="ChEBI" id="CHEBI:90356"/>
        <dbReference type="EC" id="1.14.14.21"/>
    </reaction>
</comment>
<comment type="catalytic activity">
    <reaction evidence="12">
        <text>dibenzothiophene 5-oxide + FMNH2 + O2 = dibenzothiophene 5,5-dioxide + FMN + H2O + H(+)</text>
        <dbReference type="Rhea" id="RHEA:49080"/>
        <dbReference type="ChEBI" id="CHEBI:15377"/>
        <dbReference type="ChEBI" id="CHEBI:15378"/>
        <dbReference type="ChEBI" id="CHEBI:15379"/>
        <dbReference type="ChEBI" id="CHEBI:23683"/>
        <dbReference type="ChEBI" id="CHEBI:57618"/>
        <dbReference type="ChEBI" id="CHEBI:58210"/>
        <dbReference type="ChEBI" id="CHEBI:90356"/>
    </reaction>
</comment>
<dbReference type="Pfam" id="PF02770">
    <property type="entry name" value="Acyl-CoA_dh_M"/>
    <property type="match status" value="1"/>
</dbReference>
<dbReference type="SUPFAM" id="SSF47203">
    <property type="entry name" value="Acyl-CoA dehydrogenase C-terminal domain-like"/>
    <property type="match status" value="1"/>
</dbReference>
<dbReference type="InterPro" id="IPR036250">
    <property type="entry name" value="AcylCo_DH-like_C"/>
</dbReference>
<evidence type="ECO:0000259" key="15">
    <source>
        <dbReference type="Pfam" id="PF02771"/>
    </source>
</evidence>
<dbReference type="EC" id="1.14.14.21" evidence="9"/>
<proteinExistence type="inferred from homology"/>
<dbReference type="InterPro" id="IPR013786">
    <property type="entry name" value="AcylCoA_DH/ox_N"/>
</dbReference>
<evidence type="ECO:0000256" key="3">
    <source>
        <dbReference type="ARBA" id="ARBA00022643"/>
    </source>
</evidence>
<comment type="similarity">
    <text evidence="8">Belongs to the DszC flavin monooxygenase family.</text>
</comment>
<keyword evidence="6 17" id="KW-0503">Monooxygenase</keyword>
<dbReference type="InterPro" id="IPR046373">
    <property type="entry name" value="Acyl-CoA_Oxase/DH_mid-dom_sf"/>
</dbReference>
<evidence type="ECO:0000256" key="10">
    <source>
        <dbReference type="ARBA" id="ARBA00034345"/>
    </source>
</evidence>
<keyword evidence="5" id="KW-0560">Oxidoreductase</keyword>
<dbReference type="InterPro" id="IPR006091">
    <property type="entry name" value="Acyl-CoA_Oxase/DH_mid-dom"/>
</dbReference>
<protein>
    <recommendedName>
        <fullName evidence="10">Dibenzothiophene monooxygenase</fullName>
        <ecNumber evidence="9">1.14.14.21</ecNumber>
    </recommendedName>
</protein>
<keyword evidence="18" id="KW-1185">Reference proteome</keyword>
<keyword evidence="2" id="KW-0285">Flavoprotein</keyword>
<dbReference type="InterPro" id="IPR037069">
    <property type="entry name" value="AcylCoA_DH/ox_N_sf"/>
</dbReference>
<dbReference type="Gene3D" id="2.40.110.10">
    <property type="entry name" value="Butyryl-CoA Dehydrogenase, subunit A, domain 2"/>
    <property type="match status" value="1"/>
</dbReference>
<dbReference type="RefSeq" id="WP_100703903.1">
    <property type="nucleotide sequence ID" value="NZ_MLFP01000003.1"/>
</dbReference>
<evidence type="ECO:0000313" key="17">
    <source>
        <dbReference type="EMBL" id="PJZ02943.1"/>
    </source>
</evidence>
<evidence type="ECO:0000256" key="7">
    <source>
        <dbReference type="ARBA" id="ARBA00034307"/>
    </source>
</evidence>
<name>A0A2M9W5X0_9GAMM</name>
<dbReference type="PANTHER" id="PTHR43884:SF12">
    <property type="entry name" value="ISOVALERYL-COA DEHYDROGENASE, MITOCHONDRIAL-RELATED"/>
    <property type="match status" value="1"/>
</dbReference>
<sequence length="387" mass="43846">MATSWQRAEQLAEFFAIDAVERDQQGGTPKAQRDAIRQSGLLAMLIPQQFGGLGSSWREIMATTQLFARVDSSIAHIFGFHQLQLATVRMFARADQWQPWFDQTASRNWFWGNALNVLDERMTVQQQIGWYEFSGQKSFSSGAADSEILLASGFETSNDNRFVMAMVPSGRTGITIHDDWDNIGQRQTDSGNVTFERVRVEPDEMLLEPGPSSSAFASLRPLISQLHFASMFLGIAEGAFNEARDYTRREKRPWLQSVARVATEDHYVLHHYGEFWVGLESVRLLVDRAAQQLDAAWSKALTLDYAERAQLALSVGTAKVAATQHGLDICNRLFDVTGARATHASLRFDRHWRNMRTQTLHDPVDYRIQELGKWALNHQAPEPSYYS</sequence>
<dbReference type="GO" id="GO:0005737">
    <property type="term" value="C:cytoplasm"/>
    <property type="evidence" value="ECO:0007669"/>
    <property type="project" value="UniProtKB-SubCell"/>
</dbReference>
<dbReference type="PIRSF" id="PIRSF016578">
    <property type="entry name" value="HsaA"/>
    <property type="match status" value="1"/>
</dbReference>
<evidence type="ECO:0000256" key="8">
    <source>
        <dbReference type="ARBA" id="ARBA00034317"/>
    </source>
</evidence>
<evidence type="ECO:0000256" key="2">
    <source>
        <dbReference type="ARBA" id="ARBA00022630"/>
    </source>
</evidence>
<accession>A0A2M9W5X0</accession>
<dbReference type="GO" id="GO:0004497">
    <property type="term" value="F:monooxygenase activity"/>
    <property type="evidence" value="ECO:0007669"/>
    <property type="project" value="UniProtKB-KW"/>
</dbReference>
<evidence type="ECO:0000256" key="5">
    <source>
        <dbReference type="ARBA" id="ARBA00023002"/>
    </source>
</evidence>
<reference evidence="17 18" key="1">
    <citation type="submission" date="2017-11" db="EMBL/GenBank/DDBJ databases">
        <title>The genome sequence of Pantoea rodasii DSM 26611.</title>
        <authorList>
            <person name="Gao J."/>
            <person name="Mao X."/>
            <person name="Sun J."/>
        </authorList>
    </citation>
    <scope>NUCLEOTIDE SEQUENCE [LARGE SCALE GENOMIC DNA]</scope>
    <source>
        <strain evidence="17 18">DSM 26611</strain>
    </source>
</reference>
<dbReference type="Pfam" id="PF02771">
    <property type="entry name" value="Acyl-CoA_dh_N"/>
    <property type="match status" value="1"/>
</dbReference>
<organism evidence="17 18">
    <name type="scientific">Pantoea rodasii</name>
    <dbReference type="NCBI Taxonomy" id="1076549"/>
    <lineage>
        <taxon>Bacteria</taxon>
        <taxon>Pseudomonadati</taxon>
        <taxon>Pseudomonadota</taxon>
        <taxon>Gammaproteobacteria</taxon>
        <taxon>Enterobacterales</taxon>
        <taxon>Erwiniaceae</taxon>
        <taxon>Pantoea</taxon>
    </lineage>
</organism>
<feature type="domain" description="Acyl-CoA oxidase/dehydrogenase middle" evidence="14">
    <location>
        <begin position="124"/>
        <end position="198"/>
    </location>
</feature>
<feature type="domain" description="Acyl-CoA dehydrogenase C-terminal" evidence="16">
    <location>
        <begin position="227"/>
        <end position="363"/>
    </location>
</feature>
<comment type="pathway">
    <text evidence="7">Sulfur metabolism; dibenzothiophene degradation.</text>
</comment>
<dbReference type="Proteomes" id="UP000232062">
    <property type="component" value="Unassembled WGS sequence"/>
</dbReference>
<dbReference type="InterPro" id="IPR009100">
    <property type="entry name" value="AcylCoA_DH/oxidase_NM_dom_sf"/>
</dbReference>
<evidence type="ECO:0000256" key="1">
    <source>
        <dbReference type="ARBA" id="ARBA00004496"/>
    </source>
</evidence>
<comment type="subcellular location">
    <subcellularLocation>
        <location evidence="1">Cytoplasm</location>
    </subcellularLocation>
</comment>
<evidence type="ECO:0000259" key="14">
    <source>
        <dbReference type="Pfam" id="PF02770"/>
    </source>
</evidence>
<dbReference type="Pfam" id="PF08028">
    <property type="entry name" value="Acyl-CoA_dh_2"/>
    <property type="match status" value="1"/>
</dbReference>
<dbReference type="GO" id="GO:0008470">
    <property type="term" value="F:3-methylbutanoyl-CoA dehydrogenase activity"/>
    <property type="evidence" value="ECO:0007669"/>
    <property type="project" value="TreeGrafter"/>
</dbReference>
<comment type="caution">
    <text evidence="17">The sequence shown here is derived from an EMBL/GenBank/DDBJ whole genome shotgun (WGS) entry which is preliminary data.</text>
</comment>
<dbReference type="AlphaFoldDB" id="A0A2M9W5X0"/>
<evidence type="ECO:0000256" key="12">
    <source>
        <dbReference type="ARBA" id="ARBA00048445"/>
    </source>
</evidence>
<dbReference type="GO" id="GO:0050660">
    <property type="term" value="F:flavin adenine dinucleotide binding"/>
    <property type="evidence" value="ECO:0007669"/>
    <property type="project" value="InterPro"/>
</dbReference>
<evidence type="ECO:0000256" key="6">
    <source>
        <dbReference type="ARBA" id="ARBA00023033"/>
    </source>
</evidence>
<dbReference type="STRING" id="1076549.HA45_05300"/>
<dbReference type="EMBL" id="PIQI01000029">
    <property type="protein sequence ID" value="PJZ02943.1"/>
    <property type="molecule type" value="Genomic_DNA"/>
</dbReference>
<gene>
    <name evidence="17" type="ORF">PRCB_22975</name>
</gene>
<evidence type="ECO:0000256" key="4">
    <source>
        <dbReference type="ARBA" id="ARBA00022741"/>
    </source>
</evidence>
<dbReference type="GO" id="GO:0006552">
    <property type="term" value="P:L-leucine catabolic process"/>
    <property type="evidence" value="ECO:0007669"/>
    <property type="project" value="TreeGrafter"/>
</dbReference>
<evidence type="ECO:0000256" key="11">
    <source>
        <dbReference type="ARBA" id="ARBA00047859"/>
    </source>
</evidence>